<dbReference type="GO" id="GO:0016279">
    <property type="term" value="F:protein-lysine N-methyltransferase activity"/>
    <property type="evidence" value="ECO:0007669"/>
    <property type="project" value="TreeGrafter"/>
</dbReference>
<keyword evidence="2" id="KW-0808">Transferase</keyword>
<feature type="compositionally biased region" description="Low complexity" evidence="4">
    <location>
        <begin position="300"/>
        <end position="313"/>
    </location>
</feature>
<dbReference type="RefSeq" id="XP_066805703.1">
    <property type="nucleotide sequence ID" value="XM_066943161.1"/>
</dbReference>
<evidence type="ECO:0000313" key="7">
    <source>
        <dbReference type="Proteomes" id="UP001388673"/>
    </source>
</evidence>
<dbReference type="GeneID" id="92177281"/>
<evidence type="ECO:0000259" key="5">
    <source>
        <dbReference type="PROSITE" id="PS50280"/>
    </source>
</evidence>
<sequence length="563" mass="63034">MSSSPPREFTVLLNWLKEKHPGFETSLELRDAPGVERCLVATSSAKPGETLLHIPSSAMLNPLTLIRDSPIPKHLFPQPTHRIATTNPSKRIKTSLIAADTARASTDAEVPSSTKPLDTTQLLTLHIALTRDPLKRYPSEWDVYMNALPREFRPWHPLTWLIKPQGAKEEKDWEWWSKLAEKGLSPSTRAKLADVKKRFQQDRDVILDVLRKEEPFKSHSLATTLTGEDLLWAWLNVNTRSISIPLGLPGPTERMNHTLVPILDFINHSSNPALITPRVQQLPTASPSRSGGNTVNLNGSTTSTTSSSSSFSDPKPPTTRRPSSLSSSKNGYHLIPGKIDLRLLPPEENGIEAGQEVLFAYGGHSSGTLFAEYGFCEMPDEEEGEEGWLRLKYGEMDLGWIVDELWEKESKVGKEEKERVLEKIGCWGLNTIHAQPSPVHPSHALLMSLRLLHLDSNSPKLSNIENGFTTYISPANELAAISELEKILKRVVKEADRRLGWLERLDGGSWETDRPTAQTEEERTSQERKQVDGVVRMLKGMCVEEKVLAEKLLERIEAGEDFS</sequence>
<evidence type="ECO:0000256" key="2">
    <source>
        <dbReference type="ARBA" id="ARBA00022679"/>
    </source>
</evidence>
<keyword evidence="1" id="KW-0489">Methyltransferase</keyword>
<protein>
    <recommendedName>
        <fullName evidence="5">SET domain-containing protein</fullName>
    </recommendedName>
</protein>
<name>A0AAW0Z5G8_9TREE</name>
<organism evidence="6 7">
    <name type="scientific">Kwoniella newhampshirensis</name>
    <dbReference type="NCBI Taxonomy" id="1651941"/>
    <lineage>
        <taxon>Eukaryota</taxon>
        <taxon>Fungi</taxon>
        <taxon>Dikarya</taxon>
        <taxon>Basidiomycota</taxon>
        <taxon>Agaricomycotina</taxon>
        <taxon>Tremellomycetes</taxon>
        <taxon>Tremellales</taxon>
        <taxon>Cryptococcaceae</taxon>
        <taxon>Kwoniella</taxon>
    </lineage>
</organism>
<dbReference type="KEGG" id="kne:92177281"/>
<feature type="domain" description="SET" evidence="5">
    <location>
        <begin position="25"/>
        <end position="362"/>
    </location>
</feature>
<feature type="compositionally biased region" description="Low complexity" evidence="4">
    <location>
        <begin position="320"/>
        <end position="329"/>
    </location>
</feature>
<dbReference type="GO" id="GO:0032259">
    <property type="term" value="P:methylation"/>
    <property type="evidence" value="ECO:0007669"/>
    <property type="project" value="UniProtKB-KW"/>
</dbReference>
<keyword evidence="3" id="KW-0949">S-adenosyl-L-methionine</keyword>
<reference evidence="6 7" key="1">
    <citation type="journal article" date="2024" name="bioRxiv">
        <title>Comparative genomics of Cryptococcus and Kwoniella reveals pathogenesis evolution and contrasting karyotype dynamics via intercentromeric recombination or chromosome fusion.</title>
        <authorList>
            <person name="Coelho M.A."/>
            <person name="David-Palma M."/>
            <person name="Shea T."/>
            <person name="Bowers K."/>
            <person name="McGinley-Smith S."/>
            <person name="Mohammad A.W."/>
            <person name="Gnirke A."/>
            <person name="Yurkov A.M."/>
            <person name="Nowrousian M."/>
            <person name="Sun S."/>
            <person name="Cuomo C.A."/>
            <person name="Heitman J."/>
        </authorList>
    </citation>
    <scope>NUCLEOTIDE SEQUENCE [LARGE SCALE GENOMIC DNA]</scope>
    <source>
        <strain evidence="6 7">CBS 13917</strain>
    </source>
</reference>
<keyword evidence="7" id="KW-1185">Reference proteome</keyword>
<feature type="region of interest" description="Disordered" evidence="4">
    <location>
        <begin position="281"/>
        <end position="331"/>
    </location>
</feature>
<dbReference type="AlphaFoldDB" id="A0AAW0Z5G8"/>
<dbReference type="PANTHER" id="PTHR13271">
    <property type="entry name" value="UNCHARACTERIZED PUTATIVE METHYLTRANSFERASE"/>
    <property type="match status" value="1"/>
</dbReference>
<feature type="compositionally biased region" description="Polar residues" evidence="4">
    <location>
        <begin position="281"/>
        <end position="299"/>
    </location>
</feature>
<evidence type="ECO:0000256" key="1">
    <source>
        <dbReference type="ARBA" id="ARBA00022603"/>
    </source>
</evidence>
<dbReference type="EMBL" id="JBCAWK010000001">
    <property type="protein sequence ID" value="KAK8869457.1"/>
    <property type="molecule type" value="Genomic_DNA"/>
</dbReference>
<dbReference type="PROSITE" id="PS50280">
    <property type="entry name" value="SET"/>
    <property type="match status" value="1"/>
</dbReference>
<proteinExistence type="predicted"/>
<comment type="caution">
    <text evidence="6">The sequence shown here is derived from an EMBL/GenBank/DDBJ whole genome shotgun (WGS) entry which is preliminary data.</text>
</comment>
<dbReference type="InterPro" id="IPR001214">
    <property type="entry name" value="SET_dom"/>
</dbReference>
<dbReference type="InterPro" id="IPR046341">
    <property type="entry name" value="SET_dom_sf"/>
</dbReference>
<dbReference type="SUPFAM" id="SSF82199">
    <property type="entry name" value="SET domain"/>
    <property type="match status" value="1"/>
</dbReference>
<dbReference type="Proteomes" id="UP001388673">
    <property type="component" value="Unassembled WGS sequence"/>
</dbReference>
<dbReference type="InterPro" id="IPR050600">
    <property type="entry name" value="SETD3_SETD6_MTase"/>
</dbReference>
<accession>A0AAW0Z5G8</accession>
<evidence type="ECO:0000256" key="3">
    <source>
        <dbReference type="ARBA" id="ARBA00022691"/>
    </source>
</evidence>
<dbReference type="PANTHER" id="PTHR13271:SF47">
    <property type="entry name" value="ACTIN-HISTIDINE N-METHYLTRANSFERASE"/>
    <property type="match status" value="1"/>
</dbReference>
<evidence type="ECO:0000313" key="6">
    <source>
        <dbReference type="EMBL" id="KAK8869457.1"/>
    </source>
</evidence>
<dbReference type="Gene3D" id="3.90.1410.10">
    <property type="entry name" value="set domain protein methyltransferase, domain 1"/>
    <property type="match status" value="1"/>
</dbReference>
<gene>
    <name evidence="6" type="ORF">IAR55_000021</name>
</gene>
<evidence type="ECO:0000256" key="4">
    <source>
        <dbReference type="SAM" id="MobiDB-lite"/>
    </source>
</evidence>